<protein>
    <submittedName>
        <fullName evidence="1">Abhydrolase domain-containing 18</fullName>
    </submittedName>
</protein>
<name>A0A5B8VAD0_9BACT</name>
<dbReference type="GO" id="GO:0016787">
    <property type="term" value="F:hydrolase activity"/>
    <property type="evidence" value="ECO:0007669"/>
    <property type="project" value="UniProtKB-KW"/>
</dbReference>
<dbReference type="InterPro" id="IPR029058">
    <property type="entry name" value="AB_hydrolase_fold"/>
</dbReference>
<dbReference type="EMBL" id="CP042435">
    <property type="protein sequence ID" value="QEC68312.1"/>
    <property type="molecule type" value="Genomic_DNA"/>
</dbReference>
<proteinExistence type="predicted"/>
<dbReference type="OrthoDB" id="43290at2"/>
<keyword evidence="2" id="KW-1185">Reference proteome</keyword>
<dbReference type="SUPFAM" id="SSF53474">
    <property type="entry name" value="alpha/beta-Hydrolases"/>
    <property type="match status" value="1"/>
</dbReference>
<gene>
    <name evidence="1" type="ORF">FRZ67_13750</name>
</gene>
<dbReference type="KEGG" id="pgin:FRZ67_13750"/>
<accession>A0A5B8VAD0</accession>
<keyword evidence="1" id="KW-0378">Hydrolase</keyword>
<reference evidence="1 2" key="1">
    <citation type="journal article" date="2016" name="Int. J. Syst. Evol. Microbiol.">
        <title>Panacibacter ginsenosidivorans gen. nov., sp. nov., with ginsenoside converting activity isolated from soil of a ginseng field.</title>
        <authorList>
            <person name="Siddiqi M.Z."/>
            <person name="Muhammad Shafi S."/>
            <person name="Choi K.D."/>
            <person name="Im W.T."/>
        </authorList>
    </citation>
    <scope>NUCLEOTIDE SEQUENCE [LARGE SCALE GENOMIC DNA]</scope>
    <source>
        <strain evidence="1 2">Gsoil1550</strain>
    </source>
</reference>
<dbReference type="Gene3D" id="3.40.50.1820">
    <property type="entry name" value="alpha/beta hydrolase"/>
    <property type="match status" value="1"/>
</dbReference>
<evidence type="ECO:0000313" key="1">
    <source>
        <dbReference type="EMBL" id="QEC68312.1"/>
    </source>
</evidence>
<dbReference type="AlphaFoldDB" id="A0A5B8VAD0"/>
<dbReference type="Proteomes" id="UP000321533">
    <property type="component" value="Chromosome"/>
</dbReference>
<organism evidence="1 2">
    <name type="scientific">Panacibacter ginsenosidivorans</name>
    <dbReference type="NCBI Taxonomy" id="1813871"/>
    <lineage>
        <taxon>Bacteria</taxon>
        <taxon>Pseudomonadati</taxon>
        <taxon>Bacteroidota</taxon>
        <taxon>Chitinophagia</taxon>
        <taxon>Chitinophagales</taxon>
        <taxon>Chitinophagaceae</taxon>
        <taxon>Panacibacter</taxon>
    </lineage>
</organism>
<dbReference type="Pfam" id="PF09752">
    <property type="entry name" value="ABHD18"/>
    <property type="match status" value="1"/>
</dbReference>
<dbReference type="RefSeq" id="WP_147190189.1">
    <property type="nucleotide sequence ID" value="NZ_CP042435.1"/>
</dbReference>
<evidence type="ECO:0000313" key="2">
    <source>
        <dbReference type="Proteomes" id="UP000321533"/>
    </source>
</evidence>
<dbReference type="InterPro" id="IPR019149">
    <property type="entry name" value="ABHD18"/>
</dbReference>
<sequence>MFTSIPAADTIIIFVPGWARANLEAEEGMCRQFLKTGIDTCLITKPFHQERKAINTFSGELFISGNVFLTVMNFRQLVAELRLLIHEFRKKYKNICLLGMSSGGFQTALAADVEEVDFYFPVITGAKLGSITWEGKLSRFVKKDVIKKGISEDQLNQVWAIADQEYLGHNCKAKHVKQFISLYDEIVPTKYQYMLWEIYHNPPSYEMQCGHVSVVFYFKRIVQEIADFIAERS</sequence>